<keyword evidence="4 6" id="KW-1133">Transmembrane helix</keyword>
<dbReference type="InterPro" id="IPR039204">
    <property type="entry name" value="MRS2-like"/>
</dbReference>
<dbReference type="Gene3D" id="1.20.58.340">
    <property type="entry name" value="Magnesium transport protein CorA, transmembrane region"/>
    <property type="match status" value="1"/>
</dbReference>
<name>A0A5C7HHW7_9ROSI</name>
<evidence type="ECO:0000256" key="3">
    <source>
        <dbReference type="ARBA" id="ARBA00022692"/>
    </source>
</evidence>
<evidence type="ECO:0000256" key="5">
    <source>
        <dbReference type="ARBA" id="ARBA00023136"/>
    </source>
</evidence>
<evidence type="ECO:0000256" key="8">
    <source>
        <dbReference type="SAM" id="MobiDB-lite"/>
    </source>
</evidence>
<keyword evidence="6" id="KW-0813">Transport</keyword>
<evidence type="ECO:0000256" key="2">
    <source>
        <dbReference type="ARBA" id="ARBA00007535"/>
    </source>
</evidence>
<dbReference type="CDD" id="cd12823">
    <property type="entry name" value="Mrs2_Mfm1p-like"/>
    <property type="match status" value="1"/>
</dbReference>
<protein>
    <recommendedName>
        <fullName evidence="6">Magnesium transporter</fullName>
    </recommendedName>
</protein>
<dbReference type="Gene3D" id="2.40.128.330">
    <property type="match status" value="1"/>
</dbReference>
<dbReference type="EMBL" id="VAHF01000008">
    <property type="protein sequence ID" value="TXG56630.1"/>
    <property type="molecule type" value="Genomic_DNA"/>
</dbReference>
<sequence>MDGSRGPFHPGLTSSNNTGRPYLDANESRGSSVSGVKKRGHGNRSWIKIDQDGNSDILELDKATIMRHCSLPARDLRLLDPLFIYPSTILGREKAIVVSLEQIRCIITADEVILMNSLDGCVIQFNLELCKRLETAKDQAGVPFDSDDLPFEFRALELALELTCHSLEAQVKELEMEIYPVLDELTSSIDTLNLERVRRLKGQLLALTQRVQKVHDEIEHLMDDDGDMAEMYLTEKKLAYQSNDSYGQTNISSGDRVVSKSAPVSPVWSISGNQKLQRAFSSIAVSSKHGSLISSSGGGENIDQLEMLLEAYFVVIDNNLSKLSSYAAGAENIHRLLVMQLKEYIDDTEDLINIKLGNVQNRLIQFELLLTAATFVATIFAVVTGVFGMNFADTVFDYPSNFNRVLVITGLACGFLYLSFLFYFKHKKVFPM</sequence>
<dbReference type="AlphaFoldDB" id="A0A5C7HHW7"/>
<evidence type="ECO:0000256" key="6">
    <source>
        <dbReference type="RuleBase" id="RU366041"/>
    </source>
</evidence>
<dbReference type="Proteomes" id="UP000323000">
    <property type="component" value="Chromosome 8"/>
</dbReference>
<comment type="caution">
    <text evidence="9">The sequence shown here is derived from an EMBL/GenBank/DDBJ whole genome shotgun (WGS) entry which is preliminary data.</text>
</comment>
<feature type="transmembrane region" description="Helical" evidence="6">
    <location>
        <begin position="404"/>
        <end position="424"/>
    </location>
</feature>
<feature type="transmembrane region" description="Helical" evidence="6">
    <location>
        <begin position="368"/>
        <end position="392"/>
    </location>
</feature>
<keyword evidence="7" id="KW-0175">Coiled coil</keyword>
<evidence type="ECO:0000313" key="9">
    <source>
        <dbReference type="EMBL" id="TXG56630.1"/>
    </source>
</evidence>
<dbReference type="GO" id="GO:0016020">
    <property type="term" value="C:membrane"/>
    <property type="evidence" value="ECO:0007669"/>
    <property type="project" value="UniProtKB-SubCell"/>
</dbReference>
<gene>
    <name evidence="9" type="ORF">EZV62_017943</name>
</gene>
<keyword evidence="10" id="KW-1185">Reference proteome</keyword>
<feature type="coiled-coil region" evidence="7">
    <location>
        <begin position="157"/>
        <end position="224"/>
    </location>
</feature>
<evidence type="ECO:0000256" key="1">
    <source>
        <dbReference type="ARBA" id="ARBA00004141"/>
    </source>
</evidence>
<dbReference type="PANTHER" id="PTHR13890:SF39">
    <property type="entry name" value="MAGNESIUM TRANSPORTER MRS2-5"/>
    <property type="match status" value="1"/>
</dbReference>
<reference evidence="10" key="1">
    <citation type="journal article" date="2019" name="Gigascience">
        <title>De novo genome assembly of the endangered Acer yangbiense, a plant species with extremely small populations endemic to Yunnan Province, China.</title>
        <authorList>
            <person name="Yang J."/>
            <person name="Wariss H.M."/>
            <person name="Tao L."/>
            <person name="Zhang R."/>
            <person name="Yun Q."/>
            <person name="Hollingsworth P."/>
            <person name="Dao Z."/>
            <person name="Luo G."/>
            <person name="Guo H."/>
            <person name="Ma Y."/>
            <person name="Sun W."/>
        </authorList>
    </citation>
    <scope>NUCLEOTIDE SEQUENCE [LARGE SCALE GENOMIC DNA]</scope>
    <source>
        <strain evidence="10">cv. Malutang</strain>
    </source>
</reference>
<dbReference type="FunFam" id="2.40.128.330:FF:000001">
    <property type="entry name" value="Magnesium transporter MRS2-1"/>
    <property type="match status" value="1"/>
</dbReference>
<keyword evidence="6" id="KW-0406">Ion transport</keyword>
<evidence type="ECO:0000256" key="7">
    <source>
        <dbReference type="SAM" id="Coils"/>
    </source>
</evidence>
<dbReference type="OrthoDB" id="1701885at2759"/>
<dbReference type="Pfam" id="PF22099">
    <property type="entry name" value="MRS2-like"/>
    <property type="match status" value="1"/>
</dbReference>
<dbReference type="PANTHER" id="PTHR13890">
    <property type="entry name" value="RNA SPLICING PROTEIN MRS2, MITOCHONDRIAL"/>
    <property type="match status" value="1"/>
</dbReference>
<dbReference type="SUPFAM" id="SSF144083">
    <property type="entry name" value="Magnesium transport protein CorA, transmembrane region"/>
    <property type="match status" value="1"/>
</dbReference>
<accession>A0A5C7HHW7</accession>
<keyword evidence="3 6" id="KW-0812">Transmembrane</keyword>
<proteinExistence type="inferred from homology"/>
<keyword evidence="5 6" id="KW-0472">Membrane</keyword>
<organism evidence="9 10">
    <name type="scientific">Acer yangbiense</name>
    <dbReference type="NCBI Taxonomy" id="1000413"/>
    <lineage>
        <taxon>Eukaryota</taxon>
        <taxon>Viridiplantae</taxon>
        <taxon>Streptophyta</taxon>
        <taxon>Embryophyta</taxon>
        <taxon>Tracheophyta</taxon>
        <taxon>Spermatophyta</taxon>
        <taxon>Magnoliopsida</taxon>
        <taxon>eudicotyledons</taxon>
        <taxon>Gunneridae</taxon>
        <taxon>Pentapetalae</taxon>
        <taxon>rosids</taxon>
        <taxon>malvids</taxon>
        <taxon>Sapindales</taxon>
        <taxon>Sapindaceae</taxon>
        <taxon>Hippocastanoideae</taxon>
        <taxon>Acereae</taxon>
        <taxon>Acer</taxon>
    </lineage>
</organism>
<dbReference type="InterPro" id="IPR045863">
    <property type="entry name" value="CorA_TM1_TM2"/>
</dbReference>
<comment type="similarity">
    <text evidence="2 6">Belongs to the CorA metal ion transporter (MIT) (TC 1.A.35.5) family.</text>
</comment>
<feature type="region of interest" description="Disordered" evidence="8">
    <location>
        <begin position="1"/>
        <end position="40"/>
    </location>
</feature>
<evidence type="ECO:0000256" key="4">
    <source>
        <dbReference type="ARBA" id="ARBA00022989"/>
    </source>
</evidence>
<comment type="subcellular location">
    <subcellularLocation>
        <location evidence="1 6">Membrane</location>
        <topology evidence="1 6">Multi-pass membrane protein</topology>
    </subcellularLocation>
</comment>
<keyword evidence="6" id="KW-0460">Magnesium</keyword>
<dbReference type="GO" id="GO:0015095">
    <property type="term" value="F:magnesium ion transmembrane transporter activity"/>
    <property type="evidence" value="ECO:0007669"/>
    <property type="project" value="UniProtKB-ARBA"/>
</dbReference>
<comment type="function">
    <text evidence="6">Magnesium transporter that may mediate the influx of magnesium.</text>
</comment>
<evidence type="ECO:0000313" key="10">
    <source>
        <dbReference type="Proteomes" id="UP000323000"/>
    </source>
</evidence>